<name>A0A834N0F7_VESPE</name>
<comment type="caution">
    <text evidence="1">The sequence shown here is derived from an EMBL/GenBank/DDBJ whole genome shotgun (WGS) entry which is preliminary data.</text>
</comment>
<proteinExistence type="predicted"/>
<organism evidence="1 2">
    <name type="scientific">Vespula pensylvanica</name>
    <name type="common">Western yellow jacket</name>
    <name type="synonym">Wasp</name>
    <dbReference type="NCBI Taxonomy" id="30213"/>
    <lineage>
        <taxon>Eukaryota</taxon>
        <taxon>Metazoa</taxon>
        <taxon>Ecdysozoa</taxon>
        <taxon>Arthropoda</taxon>
        <taxon>Hexapoda</taxon>
        <taxon>Insecta</taxon>
        <taxon>Pterygota</taxon>
        <taxon>Neoptera</taxon>
        <taxon>Endopterygota</taxon>
        <taxon>Hymenoptera</taxon>
        <taxon>Apocrita</taxon>
        <taxon>Aculeata</taxon>
        <taxon>Vespoidea</taxon>
        <taxon>Vespidae</taxon>
        <taxon>Vespinae</taxon>
        <taxon>Vespula</taxon>
    </lineage>
</organism>
<reference evidence="1" key="1">
    <citation type="journal article" date="2020" name="G3 (Bethesda)">
        <title>High-Quality Assemblies for Three Invasive Social Wasps from the &lt;i&gt;Vespula&lt;/i&gt; Genus.</title>
        <authorList>
            <person name="Harrop T.W.R."/>
            <person name="Guhlin J."/>
            <person name="McLaughlin G.M."/>
            <person name="Permina E."/>
            <person name="Stockwell P."/>
            <person name="Gilligan J."/>
            <person name="Le Lec M.F."/>
            <person name="Gruber M.A.M."/>
            <person name="Quinn O."/>
            <person name="Lovegrove M."/>
            <person name="Duncan E.J."/>
            <person name="Remnant E.J."/>
            <person name="Van Eeckhoven J."/>
            <person name="Graham B."/>
            <person name="Knapp R.A."/>
            <person name="Langford K.W."/>
            <person name="Kronenberg Z."/>
            <person name="Press M.O."/>
            <person name="Eacker S.M."/>
            <person name="Wilson-Rankin E.E."/>
            <person name="Purcell J."/>
            <person name="Lester P.J."/>
            <person name="Dearden P.K."/>
        </authorList>
    </citation>
    <scope>NUCLEOTIDE SEQUENCE</scope>
    <source>
        <strain evidence="1">Volc-1</strain>
    </source>
</reference>
<protein>
    <submittedName>
        <fullName evidence="1">Uncharacterized protein</fullName>
    </submittedName>
</protein>
<dbReference type="EMBL" id="JACSDY010000022">
    <property type="protein sequence ID" value="KAF7392145.1"/>
    <property type="molecule type" value="Genomic_DNA"/>
</dbReference>
<dbReference type="Proteomes" id="UP000600918">
    <property type="component" value="Unassembled WGS sequence"/>
</dbReference>
<dbReference type="AlphaFoldDB" id="A0A834N0F7"/>
<accession>A0A834N0F7</accession>
<evidence type="ECO:0000313" key="1">
    <source>
        <dbReference type="EMBL" id="KAF7392145.1"/>
    </source>
</evidence>
<evidence type="ECO:0000313" key="2">
    <source>
        <dbReference type="Proteomes" id="UP000600918"/>
    </source>
</evidence>
<keyword evidence="2" id="KW-1185">Reference proteome</keyword>
<gene>
    <name evidence="1" type="ORF">H0235_017144</name>
</gene>
<sequence>MRTVGKPQHGETTKKTGPIFGTFGDINLVEKATVTDDDEFVEGWKFWDRGTQSRLSIKFVEVAECYSMLSYP</sequence>